<dbReference type="GO" id="GO:0005886">
    <property type="term" value="C:plasma membrane"/>
    <property type="evidence" value="ECO:0007669"/>
    <property type="project" value="UniProtKB-SubCell"/>
</dbReference>
<feature type="transmembrane region" description="Helical" evidence="5">
    <location>
        <begin position="47"/>
        <end position="65"/>
    </location>
</feature>
<evidence type="ECO:0000256" key="1">
    <source>
        <dbReference type="ARBA" id="ARBA00004651"/>
    </source>
</evidence>
<dbReference type="Gene3D" id="1.20.120.1780">
    <property type="entry name" value="UbiA prenyltransferase"/>
    <property type="match status" value="1"/>
</dbReference>
<dbReference type="InterPro" id="IPR000537">
    <property type="entry name" value="UbiA_prenyltransferase"/>
</dbReference>
<dbReference type="AlphaFoldDB" id="A0A1S8B077"/>
<organism evidence="6 7">
    <name type="scientific">Natrinema saccharevitans</name>
    <dbReference type="NCBI Taxonomy" id="301967"/>
    <lineage>
        <taxon>Archaea</taxon>
        <taxon>Methanobacteriati</taxon>
        <taxon>Methanobacteriota</taxon>
        <taxon>Stenosarchaea group</taxon>
        <taxon>Halobacteria</taxon>
        <taxon>Halobacteriales</taxon>
        <taxon>Natrialbaceae</taxon>
        <taxon>Natrinema</taxon>
    </lineage>
</organism>
<evidence type="ECO:0000256" key="2">
    <source>
        <dbReference type="ARBA" id="ARBA00022692"/>
    </source>
</evidence>
<dbReference type="Gene3D" id="1.10.357.140">
    <property type="entry name" value="UbiA prenyltransferase"/>
    <property type="match status" value="1"/>
</dbReference>
<feature type="transmembrane region" description="Helical" evidence="5">
    <location>
        <begin position="94"/>
        <end position="127"/>
    </location>
</feature>
<feature type="transmembrane region" description="Helical" evidence="5">
    <location>
        <begin position="268"/>
        <end position="287"/>
    </location>
</feature>
<gene>
    <name evidence="6" type="ORF">A6E15_16160</name>
</gene>
<feature type="transmembrane region" description="Helical" evidence="5">
    <location>
        <begin position="22"/>
        <end position="40"/>
    </location>
</feature>
<keyword evidence="2 5" id="KW-0812">Transmembrane</keyword>
<dbReference type="PANTHER" id="PTHR42723:SF1">
    <property type="entry name" value="CHLOROPHYLL SYNTHASE, CHLOROPLASTIC"/>
    <property type="match status" value="1"/>
</dbReference>
<reference evidence="7" key="1">
    <citation type="submission" date="2016-04" db="EMBL/GenBank/DDBJ databases">
        <authorList>
            <person name="Chen S.-C."/>
            <person name="Lai M.-C."/>
        </authorList>
    </citation>
    <scope>NUCLEOTIDE SEQUENCE [LARGE SCALE GENOMIC DNA]</scope>
    <source>
        <strain evidence="7">AB14</strain>
    </source>
</reference>
<keyword evidence="7" id="KW-1185">Reference proteome</keyword>
<evidence type="ECO:0000313" key="7">
    <source>
        <dbReference type="Proteomes" id="UP000189370"/>
    </source>
</evidence>
<dbReference type="OrthoDB" id="11851at2157"/>
<dbReference type="GO" id="GO:0016765">
    <property type="term" value="F:transferase activity, transferring alkyl or aryl (other than methyl) groups"/>
    <property type="evidence" value="ECO:0007669"/>
    <property type="project" value="InterPro"/>
</dbReference>
<dbReference type="PANTHER" id="PTHR42723">
    <property type="entry name" value="CHLOROPHYLL SYNTHASE"/>
    <property type="match status" value="1"/>
</dbReference>
<dbReference type="EMBL" id="LWLN01000001">
    <property type="protein sequence ID" value="OLZ42405.1"/>
    <property type="molecule type" value="Genomic_DNA"/>
</dbReference>
<sequence length="290" mass="30767">MSTSSTSDPFRAFVTFNRVTPIRYFAIDVALFGLPLAITVQDGGIDLTAGIAFVSMLLVRGSILTHDDYFDAESDAIEKPHRPIPSGLVTRTQAFWMGAAMLGGGLGLAVLVGDSFLVAAALLYAILIADPLVFNRLNVTGISTLVTVTSVSMFSVMGWTVYGGLTVELAAIFAATWLWDICHDTIGAYLDSDGDRQAGIASLGRDLSRTAVAGTIAVSLTVSAAILLSFFHRGPASMVLPVLLLAGTLFATVSFGRGRTDPMTVRHAVEWHVVGSYAWLGLFHLVAVPL</sequence>
<comment type="subcellular location">
    <subcellularLocation>
        <location evidence="1">Cell membrane</location>
        <topology evidence="1">Multi-pass membrane protein</topology>
    </subcellularLocation>
</comment>
<dbReference type="RefSeq" id="WP_076147808.1">
    <property type="nucleotide sequence ID" value="NZ_LWLN01000001.1"/>
</dbReference>
<protein>
    <submittedName>
        <fullName evidence="6">Prenyltransferase</fullName>
    </submittedName>
</protein>
<dbReference type="Proteomes" id="UP000189370">
    <property type="component" value="Unassembled WGS sequence"/>
</dbReference>
<keyword evidence="4 5" id="KW-0472">Membrane</keyword>
<dbReference type="Pfam" id="PF01040">
    <property type="entry name" value="UbiA"/>
    <property type="match status" value="1"/>
</dbReference>
<evidence type="ECO:0000256" key="5">
    <source>
        <dbReference type="SAM" id="Phobius"/>
    </source>
</evidence>
<evidence type="ECO:0000256" key="3">
    <source>
        <dbReference type="ARBA" id="ARBA00022989"/>
    </source>
</evidence>
<dbReference type="InterPro" id="IPR050475">
    <property type="entry name" value="Prenyltransferase_related"/>
</dbReference>
<accession>A0A1S8B077</accession>
<evidence type="ECO:0000256" key="4">
    <source>
        <dbReference type="ARBA" id="ARBA00023136"/>
    </source>
</evidence>
<feature type="transmembrane region" description="Helical" evidence="5">
    <location>
        <begin position="211"/>
        <end position="232"/>
    </location>
</feature>
<keyword evidence="6" id="KW-0808">Transferase</keyword>
<name>A0A1S8B077_9EURY</name>
<comment type="caution">
    <text evidence="6">The sequence shown here is derived from an EMBL/GenBank/DDBJ whole genome shotgun (WGS) entry which is preliminary data.</text>
</comment>
<proteinExistence type="predicted"/>
<dbReference type="STRING" id="301967.A6E15_16160"/>
<dbReference type="InterPro" id="IPR044878">
    <property type="entry name" value="UbiA_sf"/>
</dbReference>
<evidence type="ECO:0000313" key="6">
    <source>
        <dbReference type="EMBL" id="OLZ42405.1"/>
    </source>
</evidence>
<feature type="transmembrane region" description="Helical" evidence="5">
    <location>
        <begin position="238"/>
        <end position="256"/>
    </location>
</feature>
<keyword evidence="3 5" id="KW-1133">Transmembrane helix</keyword>